<dbReference type="RefSeq" id="XP_014567737.1">
    <property type="nucleotide sequence ID" value="XM_014712251.1"/>
</dbReference>
<reference evidence="6 7" key="1">
    <citation type="journal article" date="2011" name="J. Gen. Appl. Microbiol.">
        <title>Draft genome sequencing of the enigmatic basidiomycete Mixia osmundae.</title>
        <authorList>
            <person name="Nishida H."/>
            <person name="Nagatsuka Y."/>
            <person name="Sugiyama J."/>
        </authorList>
    </citation>
    <scope>NUCLEOTIDE SEQUENCE [LARGE SCALE GENOMIC DNA]</scope>
    <source>
        <strain evidence="7">CBS 9802 / IAM 14324 / JCM 22182 / KY 12970</strain>
    </source>
</reference>
<feature type="region of interest" description="Disordered" evidence="5">
    <location>
        <begin position="528"/>
        <end position="554"/>
    </location>
</feature>
<dbReference type="AlphaFoldDB" id="G7E3K2"/>
<evidence type="ECO:0000256" key="2">
    <source>
        <dbReference type="ARBA" id="ARBA00022490"/>
    </source>
</evidence>
<keyword evidence="2" id="KW-0963">Cytoplasm</keyword>
<comment type="caution">
    <text evidence="6">The sequence shown here is derived from an EMBL/GenBank/DDBJ whole genome shotgun (WGS) entry which is preliminary data.</text>
</comment>
<dbReference type="EMBL" id="BABT02000119">
    <property type="protein sequence ID" value="GAA97412.1"/>
    <property type="molecule type" value="Genomic_DNA"/>
</dbReference>
<dbReference type="Pfam" id="PF13855">
    <property type="entry name" value="LRR_8"/>
    <property type="match status" value="1"/>
</dbReference>
<dbReference type="FunCoup" id="G7E3K2">
    <property type="interactions" value="247"/>
</dbReference>
<dbReference type="Proteomes" id="UP000009131">
    <property type="component" value="Unassembled WGS sequence"/>
</dbReference>
<evidence type="ECO:0000313" key="7">
    <source>
        <dbReference type="Proteomes" id="UP000009131"/>
    </source>
</evidence>
<proteinExistence type="predicted"/>
<dbReference type="GO" id="GO:0005737">
    <property type="term" value="C:cytoplasm"/>
    <property type="evidence" value="ECO:0007669"/>
    <property type="project" value="UniProtKB-SubCell"/>
</dbReference>
<accession>G7E3K2</accession>
<sequence length="583" mass="64286">MEGDVYVHRLAEHIKQYERRAKTRQANARAPSHGSTVVSYLTLGAVAAAPPVRTNRDDVPPLKLDPHHLMYLLLRLDGCDSLPGIEDLDRPWETTPSRMLNYYGTEAQQRASDQSDKMSMASGLSSYTFGSSWFGRDSEKTGKQALDADLKYLYAACTVLPALDMAPFGSSPSHRVITSFETLPDELCVPLGLFKNLQRLTIRDLDPRAFAGWHRLADTLVQLSLISTGLEDISDLFIGKVLSDQHSANVSSQRQQAVERERRSSALPSEPTPLLVPPARLKQTAWSSLRYLSLASNYLTFVPMDLAHLASIRHLDLSDNLLVAVPDGLADMFCLQTLNLSGNMIDSLLGIARILGNVTTVNLANNRLDSLCGLERLLALERLDLRSNGIQDSSEVGRLAPLPNLVELWVDNNPLVRTEADWRLRCFETFARESRTGGALTLKLDGAAPSFTDRQALRQIRPSRPGQYATSPPQTASTIDMAVSPMQANSLGKQRRRPPRIVRLESIGPTSPTRTAPVHSALEPTAKKVAPRRANNKTARAAVAVNEQQGEGPEALRQRIEALKLELGDQWLNVMGDEEMVPS</sequence>
<name>G7E3K2_MIXOS</name>
<dbReference type="SUPFAM" id="SSF52075">
    <property type="entry name" value="Outer arm dynein light chain 1"/>
    <property type="match status" value="1"/>
</dbReference>
<dbReference type="eggNOG" id="KOG1259">
    <property type="taxonomic scope" value="Eukaryota"/>
</dbReference>
<dbReference type="STRING" id="764103.G7E3K2"/>
<dbReference type="InterPro" id="IPR032675">
    <property type="entry name" value="LRR_dom_sf"/>
</dbReference>
<evidence type="ECO:0000256" key="5">
    <source>
        <dbReference type="SAM" id="MobiDB-lite"/>
    </source>
</evidence>
<keyword evidence="4" id="KW-0677">Repeat</keyword>
<dbReference type="InterPro" id="IPR001611">
    <property type="entry name" value="Leu-rich_rpt"/>
</dbReference>
<dbReference type="PROSITE" id="PS51450">
    <property type="entry name" value="LRR"/>
    <property type="match status" value="2"/>
</dbReference>
<keyword evidence="7" id="KW-1185">Reference proteome</keyword>
<reference evidence="6 7" key="2">
    <citation type="journal article" date="2012" name="Open Biol.">
        <title>Characteristics of nucleosomes and linker DNA regions on the genome of the basidiomycete Mixia osmundae revealed by mono- and dinucleosome mapping.</title>
        <authorList>
            <person name="Nishida H."/>
            <person name="Kondo S."/>
            <person name="Matsumoto T."/>
            <person name="Suzuki Y."/>
            <person name="Yoshikawa H."/>
            <person name="Taylor T.D."/>
            <person name="Sugiyama J."/>
        </authorList>
    </citation>
    <scope>NUCLEOTIDE SEQUENCE [LARGE SCALE GENOMIC DNA]</scope>
    <source>
        <strain evidence="7">CBS 9802 / IAM 14324 / JCM 22182 / KY 12970</strain>
    </source>
</reference>
<dbReference type="Gene3D" id="3.80.10.10">
    <property type="entry name" value="Ribonuclease Inhibitor"/>
    <property type="match status" value="2"/>
</dbReference>
<organism evidence="6 7">
    <name type="scientific">Mixia osmundae (strain CBS 9802 / IAM 14324 / JCM 22182 / KY 12970)</name>
    <dbReference type="NCBI Taxonomy" id="764103"/>
    <lineage>
        <taxon>Eukaryota</taxon>
        <taxon>Fungi</taxon>
        <taxon>Dikarya</taxon>
        <taxon>Basidiomycota</taxon>
        <taxon>Pucciniomycotina</taxon>
        <taxon>Mixiomycetes</taxon>
        <taxon>Mixiales</taxon>
        <taxon>Mixiaceae</taxon>
        <taxon>Mixia</taxon>
    </lineage>
</organism>
<dbReference type="PANTHER" id="PTHR15454">
    <property type="entry name" value="NISCHARIN RELATED"/>
    <property type="match status" value="1"/>
</dbReference>
<dbReference type="InParanoid" id="G7E3K2"/>
<dbReference type="HOGENOM" id="CLU_009538_1_0_1"/>
<evidence type="ECO:0000313" key="6">
    <source>
        <dbReference type="EMBL" id="GAA97412.1"/>
    </source>
</evidence>
<comment type="subcellular location">
    <subcellularLocation>
        <location evidence="1">Cytoplasm</location>
    </subcellularLocation>
</comment>
<protein>
    <submittedName>
        <fullName evidence="6">Uncharacterized protein</fullName>
    </submittedName>
</protein>
<dbReference type="OrthoDB" id="676979at2759"/>
<dbReference type="OMA" id="NTPYMPL"/>
<evidence type="ECO:0000256" key="3">
    <source>
        <dbReference type="ARBA" id="ARBA00022614"/>
    </source>
</evidence>
<evidence type="ECO:0000256" key="1">
    <source>
        <dbReference type="ARBA" id="ARBA00004496"/>
    </source>
</evidence>
<dbReference type="PANTHER" id="PTHR15454:SF69">
    <property type="entry name" value="SERINE_THREONINE-PROTEIN KINASE 11-INTERACTING PROTEIN"/>
    <property type="match status" value="1"/>
</dbReference>
<keyword evidence="3" id="KW-0433">Leucine-rich repeat</keyword>
<evidence type="ECO:0000256" key="4">
    <source>
        <dbReference type="ARBA" id="ARBA00022737"/>
    </source>
</evidence>
<gene>
    <name evidence="6" type="primary">Mo04090</name>
    <name evidence="6" type="ORF">E5Q_04090</name>
</gene>
<feature type="region of interest" description="Disordered" evidence="5">
    <location>
        <begin position="249"/>
        <end position="273"/>
    </location>
</feature>